<comment type="caution">
    <text evidence="5">The sequence shown here is derived from an EMBL/GenBank/DDBJ whole genome shotgun (WGS) entry which is preliminary data.</text>
</comment>
<dbReference type="PANTHER" id="PTHR42879">
    <property type="entry name" value="3-OXOACYL-(ACYL-CARRIER-PROTEIN) REDUCTASE"/>
    <property type="match status" value="1"/>
</dbReference>
<dbReference type="GO" id="GO:0004316">
    <property type="term" value="F:3-oxoacyl-[acyl-carrier-protein] reductase (NADPH) activity"/>
    <property type="evidence" value="ECO:0007669"/>
    <property type="project" value="UniProtKB-EC"/>
</dbReference>
<evidence type="ECO:0000256" key="1">
    <source>
        <dbReference type="ARBA" id="ARBA00006484"/>
    </source>
</evidence>
<dbReference type="PRINTS" id="PR00081">
    <property type="entry name" value="GDHRDH"/>
</dbReference>
<dbReference type="PANTHER" id="PTHR42879:SF2">
    <property type="entry name" value="3-OXOACYL-[ACYL-CARRIER-PROTEIN] REDUCTASE FABG"/>
    <property type="match status" value="1"/>
</dbReference>
<evidence type="ECO:0000256" key="4">
    <source>
        <dbReference type="RuleBase" id="RU000363"/>
    </source>
</evidence>
<dbReference type="InParanoid" id="A0A401H3Q6"/>
<dbReference type="EC" id="1.1.1.100" evidence="2"/>
<comment type="catalytic activity">
    <reaction evidence="3">
        <text>a (3R)-hydroxyacyl-[ACP] + NADP(+) = a 3-oxoacyl-[ACP] + NADPH + H(+)</text>
        <dbReference type="Rhea" id="RHEA:17397"/>
        <dbReference type="Rhea" id="RHEA-COMP:9916"/>
        <dbReference type="Rhea" id="RHEA-COMP:9945"/>
        <dbReference type="ChEBI" id="CHEBI:15378"/>
        <dbReference type="ChEBI" id="CHEBI:57783"/>
        <dbReference type="ChEBI" id="CHEBI:58349"/>
        <dbReference type="ChEBI" id="CHEBI:78776"/>
        <dbReference type="ChEBI" id="CHEBI:78827"/>
        <dbReference type="EC" id="1.1.1.100"/>
    </reaction>
</comment>
<dbReference type="PRINTS" id="PR00080">
    <property type="entry name" value="SDRFAMILY"/>
</dbReference>
<protein>
    <recommendedName>
        <fullName evidence="2">3-oxoacyl-[acyl-carrier-protein] reductase</fullName>
        <ecNumber evidence="2">1.1.1.100</ecNumber>
    </recommendedName>
</protein>
<gene>
    <name evidence="5" type="ORF">SCP_1500700</name>
</gene>
<dbReference type="EMBL" id="BFAD01000015">
    <property type="protein sequence ID" value="GBE89067.1"/>
    <property type="molecule type" value="Genomic_DNA"/>
</dbReference>
<evidence type="ECO:0000313" key="6">
    <source>
        <dbReference type="Proteomes" id="UP000287166"/>
    </source>
</evidence>
<reference evidence="5 6" key="1">
    <citation type="journal article" date="2018" name="Sci. Rep.">
        <title>Genome sequence of the cauliflower mushroom Sparassis crispa (Hanabiratake) and its association with beneficial usage.</title>
        <authorList>
            <person name="Kiyama R."/>
            <person name="Furutani Y."/>
            <person name="Kawaguchi K."/>
            <person name="Nakanishi T."/>
        </authorList>
    </citation>
    <scope>NUCLEOTIDE SEQUENCE [LARGE SCALE GENOMIC DNA]</scope>
</reference>
<dbReference type="RefSeq" id="XP_027619980.1">
    <property type="nucleotide sequence ID" value="XM_027764179.1"/>
</dbReference>
<sequence>MSIARIAIVTGAARGIGEAVALRLANDGLDVAVTDVSASAESLNAVAEKIRKTGRRAVAVTGDVSKESDVKAVIDKVVDSLGGVDVMVANAGIVMNKPAIETTLEEYNRVMSINATGIFLSFKYAALQMIKQGRGGRIIGASSLAGKTGMTNLSAYSASKFAVRGLTQTCALEWARYNITVNSYCPGIIYTPMLTESKKVEDDKDVPPIEAVRLQKSTPGAQPSVIGNLVSFLAQKDNNFVSGQSININGGIYFD</sequence>
<keyword evidence="6" id="KW-1185">Reference proteome</keyword>
<dbReference type="InterPro" id="IPR002347">
    <property type="entry name" value="SDR_fam"/>
</dbReference>
<dbReference type="Pfam" id="PF00106">
    <property type="entry name" value="adh_short"/>
    <property type="match status" value="1"/>
</dbReference>
<dbReference type="InterPro" id="IPR050259">
    <property type="entry name" value="SDR"/>
</dbReference>
<accession>A0A401H3Q6</accession>
<dbReference type="InterPro" id="IPR036291">
    <property type="entry name" value="NAD(P)-bd_dom_sf"/>
</dbReference>
<dbReference type="AlphaFoldDB" id="A0A401H3Q6"/>
<dbReference type="SUPFAM" id="SSF51735">
    <property type="entry name" value="NAD(P)-binding Rossmann-fold domains"/>
    <property type="match status" value="1"/>
</dbReference>
<dbReference type="Proteomes" id="UP000287166">
    <property type="component" value="Unassembled WGS sequence"/>
</dbReference>
<dbReference type="OrthoDB" id="498125at2759"/>
<organism evidence="5 6">
    <name type="scientific">Sparassis crispa</name>
    <dbReference type="NCBI Taxonomy" id="139825"/>
    <lineage>
        <taxon>Eukaryota</taxon>
        <taxon>Fungi</taxon>
        <taxon>Dikarya</taxon>
        <taxon>Basidiomycota</taxon>
        <taxon>Agaricomycotina</taxon>
        <taxon>Agaricomycetes</taxon>
        <taxon>Polyporales</taxon>
        <taxon>Sparassidaceae</taxon>
        <taxon>Sparassis</taxon>
    </lineage>
</organism>
<dbReference type="Gene3D" id="3.40.50.720">
    <property type="entry name" value="NAD(P)-binding Rossmann-like Domain"/>
    <property type="match status" value="1"/>
</dbReference>
<comment type="similarity">
    <text evidence="1 4">Belongs to the short-chain dehydrogenases/reductases (SDR) family.</text>
</comment>
<dbReference type="FunCoup" id="A0A401H3Q6">
    <property type="interactions" value="22"/>
</dbReference>
<dbReference type="GeneID" id="38785984"/>
<evidence type="ECO:0000313" key="5">
    <source>
        <dbReference type="EMBL" id="GBE89067.1"/>
    </source>
</evidence>
<evidence type="ECO:0000256" key="2">
    <source>
        <dbReference type="ARBA" id="ARBA00012948"/>
    </source>
</evidence>
<proteinExistence type="inferred from homology"/>
<dbReference type="STRING" id="139825.A0A401H3Q6"/>
<evidence type="ECO:0000256" key="3">
    <source>
        <dbReference type="ARBA" id="ARBA00048508"/>
    </source>
</evidence>
<name>A0A401H3Q6_9APHY</name>
<dbReference type="FunFam" id="3.40.50.720:FF:000084">
    <property type="entry name" value="Short-chain dehydrogenase reductase"/>
    <property type="match status" value="1"/>
</dbReference>